<keyword evidence="2" id="KW-1185">Reference proteome</keyword>
<gene>
    <name evidence="1" type="ORF">HanXRQr2_Chr11g0494281</name>
</gene>
<organism evidence="1 2">
    <name type="scientific">Helianthus annuus</name>
    <name type="common">Common sunflower</name>
    <dbReference type="NCBI Taxonomy" id="4232"/>
    <lineage>
        <taxon>Eukaryota</taxon>
        <taxon>Viridiplantae</taxon>
        <taxon>Streptophyta</taxon>
        <taxon>Embryophyta</taxon>
        <taxon>Tracheophyta</taxon>
        <taxon>Spermatophyta</taxon>
        <taxon>Magnoliopsida</taxon>
        <taxon>eudicotyledons</taxon>
        <taxon>Gunneridae</taxon>
        <taxon>Pentapetalae</taxon>
        <taxon>asterids</taxon>
        <taxon>campanulids</taxon>
        <taxon>Asterales</taxon>
        <taxon>Asteraceae</taxon>
        <taxon>Asteroideae</taxon>
        <taxon>Heliantheae alliance</taxon>
        <taxon>Heliantheae</taxon>
        <taxon>Helianthus</taxon>
    </lineage>
</organism>
<dbReference type="Proteomes" id="UP000215914">
    <property type="component" value="Unassembled WGS sequence"/>
</dbReference>
<comment type="caution">
    <text evidence="1">The sequence shown here is derived from an EMBL/GenBank/DDBJ whole genome shotgun (WGS) entry which is preliminary data.</text>
</comment>
<accession>A0A9K3N0C9</accession>
<sequence>MSDSSKALSSFPITFLISARAFNIFSRLWISSAIAHSNVFDVVSVPTRNNNCH</sequence>
<dbReference type="Gramene" id="mRNA:HanXRQr2_Chr11g0494281">
    <property type="protein sequence ID" value="mRNA:HanXRQr2_Chr11g0494281"/>
    <property type="gene ID" value="HanXRQr2_Chr11g0494281"/>
</dbReference>
<dbReference type="AlphaFoldDB" id="A0A9K3N0C9"/>
<reference evidence="1" key="1">
    <citation type="journal article" date="2017" name="Nature">
        <title>The sunflower genome provides insights into oil metabolism, flowering and Asterid evolution.</title>
        <authorList>
            <person name="Badouin H."/>
            <person name="Gouzy J."/>
            <person name="Grassa C.J."/>
            <person name="Murat F."/>
            <person name="Staton S.E."/>
            <person name="Cottret L."/>
            <person name="Lelandais-Briere C."/>
            <person name="Owens G.L."/>
            <person name="Carrere S."/>
            <person name="Mayjonade B."/>
            <person name="Legrand L."/>
            <person name="Gill N."/>
            <person name="Kane N.C."/>
            <person name="Bowers J.E."/>
            <person name="Hubner S."/>
            <person name="Bellec A."/>
            <person name="Berard A."/>
            <person name="Berges H."/>
            <person name="Blanchet N."/>
            <person name="Boniface M.C."/>
            <person name="Brunel D."/>
            <person name="Catrice O."/>
            <person name="Chaidir N."/>
            <person name="Claudel C."/>
            <person name="Donnadieu C."/>
            <person name="Faraut T."/>
            <person name="Fievet G."/>
            <person name="Helmstetter N."/>
            <person name="King M."/>
            <person name="Knapp S.J."/>
            <person name="Lai Z."/>
            <person name="Le Paslier M.C."/>
            <person name="Lippi Y."/>
            <person name="Lorenzon L."/>
            <person name="Mandel J.R."/>
            <person name="Marage G."/>
            <person name="Marchand G."/>
            <person name="Marquand E."/>
            <person name="Bret-Mestries E."/>
            <person name="Morien E."/>
            <person name="Nambeesan S."/>
            <person name="Nguyen T."/>
            <person name="Pegot-Espagnet P."/>
            <person name="Pouilly N."/>
            <person name="Raftis F."/>
            <person name="Sallet E."/>
            <person name="Schiex T."/>
            <person name="Thomas J."/>
            <person name="Vandecasteele C."/>
            <person name="Vares D."/>
            <person name="Vear F."/>
            <person name="Vautrin S."/>
            <person name="Crespi M."/>
            <person name="Mangin B."/>
            <person name="Burke J.M."/>
            <person name="Salse J."/>
            <person name="Munos S."/>
            <person name="Vincourt P."/>
            <person name="Rieseberg L.H."/>
            <person name="Langlade N.B."/>
        </authorList>
    </citation>
    <scope>NUCLEOTIDE SEQUENCE</scope>
    <source>
        <tissue evidence="1">Leaves</tissue>
    </source>
</reference>
<dbReference type="EMBL" id="MNCJ02000326">
    <property type="protein sequence ID" value="KAF5782300.1"/>
    <property type="molecule type" value="Genomic_DNA"/>
</dbReference>
<reference evidence="1" key="2">
    <citation type="submission" date="2020-06" db="EMBL/GenBank/DDBJ databases">
        <title>Helianthus annuus Genome sequencing and assembly Release 2.</title>
        <authorList>
            <person name="Gouzy J."/>
            <person name="Langlade N."/>
            <person name="Munos S."/>
        </authorList>
    </citation>
    <scope>NUCLEOTIDE SEQUENCE</scope>
    <source>
        <tissue evidence="1">Leaves</tissue>
    </source>
</reference>
<name>A0A9K3N0C9_HELAN</name>
<proteinExistence type="predicted"/>
<protein>
    <submittedName>
        <fullName evidence="1">Uncharacterized protein</fullName>
    </submittedName>
</protein>
<evidence type="ECO:0000313" key="2">
    <source>
        <dbReference type="Proteomes" id="UP000215914"/>
    </source>
</evidence>
<evidence type="ECO:0000313" key="1">
    <source>
        <dbReference type="EMBL" id="KAF5782300.1"/>
    </source>
</evidence>